<evidence type="ECO:0000313" key="2">
    <source>
        <dbReference type="Proteomes" id="UP000319499"/>
    </source>
</evidence>
<accession>A0A563DEE8</accession>
<dbReference type="Proteomes" id="UP000319499">
    <property type="component" value="Unassembled WGS sequence"/>
</dbReference>
<sequence length="67" mass="8015">MKTTKNKRMSYSDITSETKKKVLDYYLNNSNNSIPDLEKKFNISQKLIHRIIEEGRKEKQPIKKQED</sequence>
<dbReference type="Gene3D" id="1.10.10.60">
    <property type="entry name" value="Homeodomain-like"/>
    <property type="match status" value="1"/>
</dbReference>
<proteinExistence type="predicted"/>
<name>A0A563DEE8_9FLAO</name>
<evidence type="ECO:0000313" key="1">
    <source>
        <dbReference type="EMBL" id="TWP28447.1"/>
    </source>
</evidence>
<protein>
    <recommendedName>
        <fullName evidence="3">HTH psq-type domain-containing protein</fullName>
    </recommendedName>
</protein>
<comment type="caution">
    <text evidence="1">The sequence shown here is derived from an EMBL/GenBank/DDBJ whole genome shotgun (WGS) entry which is preliminary data.</text>
</comment>
<reference evidence="1 2" key="1">
    <citation type="submission" date="2019-02" db="EMBL/GenBank/DDBJ databases">
        <title>Apibacter muscae sp. nov.: a novel member of the house fly microbiota.</title>
        <authorList>
            <person name="Park R."/>
        </authorList>
    </citation>
    <scope>NUCLEOTIDE SEQUENCE [LARGE SCALE GENOMIC DNA]</scope>
    <source>
        <strain evidence="1 2">AL1</strain>
    </source>
</reference>
<keyword evidence="2" id="KW-1185">Reference proteome</keyword>
<dbReference type="EMBL" id="SELH01000018">
    <property type="protein sequence ID" value="TWP28447.1"/>
    <property type="molecule type" value="Genomic_DNA"/>
</dbReference>
<dbReference type="OrthoDB" id="9810372at2"/>
<gene>
    <name evidence="1" type="ORF">ETU09_05850</name>
</gene>
<dbReference type="AlphaFoldDB" id="A0A563DEE8"/>
<organism evidence="1 2">
    <name type="scientific">Apibacter muscae</name>
    <dbReference type="NCBI Taxonomy" id="2509004"/>
    <lineage>
        <taxon>Bacteria</taxon>
        <taxon>Pseudomonadati</taxon>
        <taxon>Bacteroidota</taxon>
        <taxon>Flavobacteriia</taxon>
        <taxon>Flavobacteriales</taxon>
        <taxon>Weeksellaceae</taxon>
        <taxon>Apibacter</taxon>
    </lineage>
</organism>
<dbReference type="RefSeq" id="WP_146292501.1">
    <property type="nucleotide sequence ID" value="NZ_SELH01000018.1"/>
</dbReference>
<evidence type="ECO:0008006" key="3">
    <source>
        <dbReference type="Google" id="ProtNLM"/>
    </source>
</evidence>